<comment type="similarity">
    <text evidence="2">Belongs to the RENT3 family.</text>
</comment>
<keyword evidence="3" id="KW-0866">Nonsense-mediated mRNA decay</keyword>
<dbReference type="eggNOG" id="KOG1295">
    <property type="taxonomic scope" value="Eukaryota"/>
</dbReference>
<dbReference type="EnsemblProtists" id="EKX41097">
    <property type="protein sequence ID" value="EKX41097"/>
    <property type="gene ID" value="GUITHDRAFT_142255"/>
</dbReference>
<proteinExistence type="inferred from homology"/>
<feature type="region of interest" description="Disordered" evidence="6">
    <location>
        <begin position="188"/>
        <end position="226"/>
    </location>
</feature>
<dbReference type="EMBL" id="JH993026">
    <property type="protein sequence ID" value="EKX41097.1"/>
    <property type="molecule type" value="Genomic_DNA"/>
</dbReference>
<evidence type="ECO:0000313" key="8">
    <source>
        <dbReference type="EMBL" id="EKX41097.1"/>
    </source>
</evidence>
<dbReference type="HOGENOM" id="CLU_793323_0_0_1"/>
<evidence type="ECO:0000313" key="10">
    <source>
        <dbReference type="Proteomes" id="UP000011087"/>
    </source>
</evidence>
<evidence type="ECO:0000256" key="6">
    <source>
        <dbReference type="SAM" id="MobiDB-lite"/>
    </source>
</evidence>
<dbReference type="GO" id="GO:0003729">
    <property type="term" value="F:mRNA binding"/>
    <property type="evidence" value="ECO:0007669"/>
    <property type="project" value="TreeGrafter"/>
</dbReference>
<protein>
    <recommendedName>
        <fullName evidence="7">UPF3 domain-containing protein</fullName>
    </recommendedName>
</protein>
<keyword evidence="5" id="KW-0175">Coiled coil</keyword>
<dbReference type="GO" id="GO:0000184">
    <property type="term" value="P:nuclear-transcribed mRNA catabolic process, nonsense-mediated decay"/>
    <property type="evidence" value="ECO:0007669"/>
    <property type="project" value="UniProtKB-KW"/>
</dbReference>
<dbReference type="InterPro" id="IPR035979">
    <property type="entry name" value="RBD_domain_sf"/>
</dbReference>
<feature type="compositionally biased region" description="Basic and acidic residues" evidence="6">
    <location>
        <begin position="284"/>
        <end position="344"/>
    </location>
</feature>
<dbReference type="SUPFAM" id="SSF54928">
    <property type="entry name" value="RNA-binding domain, RBD"/>
    <property type="match status" value="1"/>
</dbReference>
<evidence type="ECO:0000256" key="5">
    <source>
        <dbReference type="SAM" id="Coils"/>
    </source>
</evidence>
<dbReference type="GO" id="GO:0045727">
    <property type="term" value="P:positive regulation of translation"/>
    <property type="evidence" value="ECO:0007669"/>
    <property type="project" value="TreeGrafter"/>
</dbReference>
<keyword evidence="4" id="KW-0539">Nucleus</keyword>
<dbReference type="STRING" id="905079.L1IYA9"/>
<evidence type="ECO:0000256" key="1">
    <source>
        <dbReference type="ARBA" id="ARBA00004123"/>
    </source>
</evidence>
<evidence type="ECO:0000313" key="9">
    <source>
        <dbReference type="EnsemblProtists" id="EKX41097"/>
    </source>
</evidence>
<sequence>MPQSEHHHHPRAKLKVWIRGLPPAMTEEEFKELLESITPPNNKSIDWQRLVPANKRVPTTTAYLHFSNEEALFGLFSKLDGHKFIDAKGREYRALIEYAPYQKIPRKKVIDKREGTIEKDADFIAFQEKLESELNMKVESAEAWLERREQEAQAAKDRLKALLSAEGENGVVVHEVVHTPLLDYLREKKERDQRDRSKKRDEERRRKADEERQRRMGRSSDRKRRGEAIKGKVLLLESGKEDKSRQTWCKGSLWRLESPGAARLPGNLTRPKGKEKQLLQTARDPSRFPGKEASRREGRREARHVDEDEESRQMRKETQATRQKEEDEAVEGTRRGGQEEDRRVCIGRGL</sequence>
<dbReference type="KEGG" id="gtt:GUITHDRAFT_142255"/>
<feature type="domain" description="UPF3" evidence="7">
    <location>
        <begin position="12"/>
        <end position="190"/>
    </location>
</feature>
<dbReference type="OrthoDB" id="18087at2759"/>
<dbReference type="PANTHER" id="PTHR13112">
    <property type="entry name" value="UPF3 REGULATOR OF NONSENSE TRANSCRIPTS-LIKE PROTEIN"/>
    <property type="match status" value="1"/>
</dbReference>
<reference evidence="8 10" key="1">
    <citation type="journal article" date="2012" name="Nature">
        <title>Algal genomes reveal evolutionary mosaicism and the fate of nucleomorphs.</title>
        <authorList>
            <consortium name="DOE Joint Genome Institute"/>
            <person name="Curtis B.A."/>
            <person name="Tanifuji G."/>
            <person name="Burki F."/>
            <person name="Gruber A."/>
            <person name="Irimia M."/>
            <person name="Maruyama S."/>
            <person name="Arias M.C."/>
            <person name="Ball S.G."/>
            <person name="Gile G.H."/>
            <person name="Hirakawa Y."/>
            <person name="Hopkins J.F."/>
            <person name="Kuo A."/>
            <person name="Rensing S.A."/>
            <person name="Schmutz J."/>
            <person name="Symeonidi A."/>
            <person name="Elias M."/>
            <person name="Eveleigh R.J."/>
            <person name="Herman E.K."/>
            <person name="Klute M.J."/>
            <person name="Nakayama T."/>
            <person name="Obornik M."/>
            <person name="Reyes-Prieto A."/>
            <person name="Armbrust E.V."/>
            <person name="Aves S.J."/>
            <person name="Beiko R.G."/>
            <person name="Coutinho P."/>
            <person name="Dacks J.B."/>
            <person name="Durnford D.G."/>
            <person name="Fast N.M."/>
            <person name="Green B.R."/>
            <person name="Grisdale C.J."/>
            <person name="Hempel F."/>
            <person name="Henrissat B."/>
            <person name="Hoppner M.P."/>
            <person name="Ishida K."/>
            <person name="Kim E."/>
            <person name="Koreny L."/>
            <person name="Kroth P.G."/>
            <person name="Liu Y."/>
            <person name="Malik S.B."/>
            <person name="Maier U.G."/>
            <person name="McRose D."/>
            <person name="Mock T."/>
            <person name="Neilson J.A."/>
            <person name="Onodera N.T."/>
            <person name="Poole A.M."/>
            <person name="Pritham E.J."/>
            <person name="Richards T.A."/>
            <person name="Rocap G."/>
            <person name="Roy S.W."/>
            <person name="Sarai C."/>
            <person name="Schaack S."/>
            <person name="Shirato S."/>
            <person name="Slamovits C.H."/>
            <person name="Spencer D.F."/>
            <person name="Suzuki S."/>
            <person name="Worden A.Z."/>
            <person name="Zauner S."/>
            <person name="Barry K."/>
            <person name="Bell C."/>
            <person name="Bharti A.K."/>
            <person name="Crow J.A."/>
            <person name="Grimwood J."/>
            <person name="Kramer R."/>
            <person name="Lindquist E."/>
            <person name="Lucas S."/>
            <person name="Salamov A."/>
            <person name="McFadden G.I."/>
            <person name="Lane C.E."/>
            <person name="Keeling P.J."/>
            <person name="Gray M.W."/>
            <person name="Grigoriev I.V."/>
            <person name="Archibald J.M."/>
        </authorList>
    </citation>
    <scope>NUCLEOTIDE SEQUENCE</scope>
    <source>
        <strain evidence="8 10">CCMP2712</strain>
    </source>
</reference>
<reference evidence="10" key="2">
    <citation type="submission" date="2012-11" db="EMBL/GenBank/DDBJ databases">
        <authorList>
            <person name="Kuo A."/>
            <person name="Curtis B.A."/>
            <person name="Tanifuji G."/>
            <person name="Burki F."/>
            <person name="Gruber A."/>
            <person name="Irimia M."/>
            <person name="Maruyama S."/>
            <person name="Arias M.C."/>
            <person name="Ball S.G."/>
            <person name="Gile G.H."/>
            <person name="Hirakawa Y."/>
            <person name="Hopkins J.F."/>
            <person name="Rensing S.A."/>
            <person name="Schmutz J."/>
            <person name="Symeonidi A."/>
            <person name="Elias M."/>
            <person name="Eveleigh R.J."/>
            <person name="Herman E.K."/>
            <person name="Klute M.J."/>
            <person name="Nakayama T."/>
            <person name="Obornik M."/>
            <person name="Reyes-Prieto A."/>
            <person name="Armbrust E.V."/>
            <person name="Aves S.J."/>
            <person name="Beiko R.G."/>
            <person name="Coutinho P."/>
            <person name="Dacks J.B."/>
            <person name="Durnford D.G."/>
            <person name="Fast N.M."/>
            <person name="Green B.R."/>
            <person name="Grisdale C."/>
            <person name="Hempe F."/>
            <person name="Henrissat B."/>
            <person name="Hoppner M.P."/>
            <person name="Ishida K.-I."/>
            <person name="Kim E."/>
            <person name="Koreny L."/>
            <person name="Kroth P.G."/>
            <person name="Liu Y."/>
            <person name="Malik S.-B."/>
            <person name="Maier U.G."/>
            <person name="McRose D."/>
            <person name="Mock T."/>
            <person name="Neilson J.A."/>
            <person name="Onodera N.T."/>
            <person name="Poole A.M."/>
            <person name="Pritham E.J."/>
            <person name="Richards T.A."/>
            <person name="Rocap G."/>
            <person name="Roy S.W."/>
            <person name="Sarai C."/>
            <person name="Schaack S."/>
            <person name="Shirato S."/>
            <person name="Slamovits C.H."/>
            <person name="Spencer D.F."/>
            <person name="Suzuki S."/>
            <person name="Worden A.Z."/>
            <person name="Zauner S."/>
            <person name="Barry K."/>
            <person name="Bell C."/>
            <person name="Bharti A.K."/>
            <person name="Crow J.A."/>
            <person name="Grimwood J."/>
            <person name="Kramer R."/>
            <person name="Lindquist E."/>
            <person name="Lucas S."/>
            <person name="Salamov A."/>
            <person name="McFadden G.I."/>
            <person name="Lane C.E."/>
            <person name="Keeling P.J."/>
            <person name="Gray M.W."/>
            <person name="Grigoriev I.V."/>
            <person name="Archibald J.M."/>
        </authorList>
    </citation>
    <scope>NUCLEOTIDE SEQUENCE</scope>
    <source>
        <strain evidence="10">CCMP2712</strain>
    </source>
</reference>
<organism evidence="8">
    <name type="scientific">Guillardia theta (strain CCMP2712)</name>
    <name type="common">Cryptophyte</name>
    <dbReference type="NCBI Taxonomy" id="905079"/>
    <lineage>
        <taxon>Eukaryota</taxon>
        <taxon>Cryptophyceae</taxon>
        <taxon>Pyrenomonadales</taxon>
        <taxon>Geminigeraceae</taxon>
        <taxon>Guillardia</taxon>
    </lineage>
</organism>
<dbReference type="InterPro" id="IPR005120">
    <property type="entry name" value="UPF3_dom"/>
</dbReference>
<comment type="subcellular location">
    <subcellularLocation>
        <location evidence="1">Nucleus</location>
    </subcellularLocation>
</comment>
<dbReference type="CDD" id="cd12455">
    <property type="entry name" value="RRM_like_Smg4_UPF3"/>
    <property type="match status" value="1"/>
</dbReference>
<evidence type="ECO:0000256" key="3">
    <source>
        <dbReference type="ARBA" id="ARBA00023161"/>
    </source>
</evidence>
<dbReference type="GeneID" id="17297718"/>
<dbReference type="RefSeq" id="XP_005828077.1">
    <property type="nucleotide sequence ID" value="XM_005828020.1"/>
</dbReference>
<dbReference type="OMA" id="MCAAEKE"/>
<gene>
    <name evidence="8" type="ORF">GUITHDRAFT_142255</name>
</gene>
<evidence type="ECO:0000256" key="2">
    <source>
        <dbReference type="ARBA" id="ARBA00005991"/>
    </source>
</evidence>
<dbReference type="GO" id="GO:0005730">
    <property type="term" value="C:nucleolus"/>
    <property type="evidence" value="ECO:0007669"/>
    <property type="project" value="TreeGrafter"/>
</dbReference>
<dbReference type="Gene3D" id="3.30.70.330">
    <property type="match status" value="1"/>
</dbReference>
<dbReference type="Pfam" id="PF03467">
    <property type="entry name" value="Smg4_UPF3"/>
    <property type="match status" value="1"/>
</dbReference>
<name>L1IYA9_GUITC</name>
<feature type="region of interest" description="Disordered" evidence="6">
    <location>
        <begin position="259"/>
        <end position="350"/>
    </location>
</feature>
<dbReference type="PANTHER" id="PTHR13112:SF0">
    <property type="entry name" value="FI21285P1"/>
    <property type="match status" value="1"/>
</dbReference>
<dbReference type="GO" id="GO:0005737">
    <property type="term" value="C:cytoplasm"/>
    <property type="evidence" value="ECO:0007669"/>
    <property type="project" value="TreeGrafter"/>
</dbReference>
<dbReference type="AlphaFoldDB" id="L1IYA9"/>
<keyword evidence="10" id="KW-1185">Reference proteome</keyword>
<accession>L1IYA9</accession>
<dbReference type="InterPro" id="IPR012677">
    <property type="entry name" value="Nucleotide-bd_a/b_plait_sf"/>
</dbReference>
<dbReference type="InterPro" id="IPR039722">
    <property type="entry name" value="Upf3"/>
</dbReference>
<dbReference type="PaxDb" id="55529-EKX41097"/>
<feature type="coiled-coil region" evidence="5">
    <location>
        <begin position="138"/>
        <end position="165"/>
    </location>
</feature>
<evidence type="ECO:0000259" key="7">
    <source>
        <dbReference type="Pfam" id="PF03467"/>
    </source>
</evidence>
<reference evidence="9" key="3">
    <citation type="submission" date="2016-03" db="UniProtKB">
        <authorList>
            <consortium name="EnsemblProtists"/>
        </authorList>
    </citation>
    <scope>IDENTIFICATION</scope>
</reference>
<dbReference type="Proteomes" id="UP000011087">
    <property type="component" value="Unassembled WGS sequence"/>
</dbReference>
<evidence type="ECO:0000256" key="4">
    <source>
        <dbReference type="ARBA" id="ARBA00023242"/>
    </source>
</evidence>